<feature type="region of interest" description="Disordered" evidence="1">
    <location>
        <begin position="1"/>
        <end position="20"/>
    </location>
</feature>
<keyword evidence="3" id="KW-1185">Reference proteome</keyword>
<feature type="compositionally biased region" description="Basic and acidic residues" evidence="1">
    <location>
        <begin position="11"/>
        <end position="20"/>
    </location>
</feature>
<proteinExistence type="predicted"/>
<evidence type="ECO:0000313" key="2">
    <source>
        <dbReference type="EMBL" id="CAK8998099.1"/>
    </source>
</evidence>
<comment type="caution">
    <text evidence="2">The sequence shown here is derived from an EMBL/GenBank/DDBJ whole genome shotgun (WGS) entry which is preliminary data.</text>
</comment>
<dbReference type="Proteomes" id="UP001642484">
    <property type="component" value="Unassembled WGS sequence"/>
</dbReference>
<name>A0ABP0I692_9DINO</name>
<organism evidence="2 3">
    <name type="scientific">Durusdinium trenchii</name>
    <dbReference type="NCBI Taxonomy" id="1381693"/>
    <lineage>
        <taxon>Eukaryota</taxon>
        <taxon>Sar</taxon>
        <taxon>Alveolata</taxon>
        <taxon>Dinophyceae</taxon>
        <taxon>Suessiales</taxon>
        <taxon>Symbiodiniaceae</taxon>
        <taxon>Durusdinium</taxon>
    </lineage>
</organism>
<evidence type="ECO:0000313" key="3">
    <source>
        <dbReference type="Proteomes" id="UP001642484"/>
    </source>
</evidence>
<evidence type="ECO:0000256" key="1">
    <source>
        <dbReference type="SAM" id="MobiDB-lite"/>
    </source>
</evidence>
<accession>A0ABP0I692</accession>
<feature type="region of interest" description="Disordered" evidence="1">
    <location>
        <begin position="69"/>
        <end position="167"/>
    </location>
</feature>
<feature type="compositionally biased region" description="Basic and acidic residues" evidence="1">
    <location>
        <begin position="122"/>
        <end position="147"/>
    </location>
</feature>
<gene>
    <name evidence="2" type="ORF">CCMP2556_LOCUS5119</name>
</gene>
<protein>
    <submittedName>
        <fullName evidence="2">Uncharacterized protein</fullName>
    </submittedName>
</protein>
<dbReference type="EMBL" id="CAXAMN010002169">
    <property type="protein sequence ID" value="CAK8998099.1"/>
    <property type="molecule type" value="Genomic_DNA"/>
</dbReference>
<sequence>MGSGASAGHHPRGDPPHDELGRFMALVDSERHEKQWLAKQYDTKCREAAQLRQELEALYQRLYDGDGAAHRRGASTSMPLVKEEDGPASPMSPSTIPSGGSGLCDRRGLHLSLDTRPAPNAQREKAAKVSEDAPKSPEKQDRRRSLELPKPSALAEARRRRNSALGSPADAEFLGGLSIQVVRSHADLSDLPPSPKGMLRSQKTWAAWHRKAAFCGLKTVLELREPCEAAEGTGDRDPLGLRGLRHVMLAGLVKALLDLGLELLLPASCWVEEGSNIPAVARRAKGYRKPSAQVPSAVEELASAEFLQRLRDGGPQAERSEDLPDVDANWVAENANETARNVVTALCQHRFGEKVTVDEVIAGPPGSQRHRVHRDTGAF</sequence>
<reference evidence="2 3" key="1">
    <citation type="submission" date="2024-02" db="EMBL/GenBank/DDBJ databases">
        <authorList>
            <person name="Chen Y."/>
            <person name="Shah S."/>
            <person name="Dougan E. K."/>
            <person name="Thang M."/>
            <person name="Chan C."/>
        </authorList>
    </citation>
    <scope>NUCLEOTIDE SEQUENCE [LARGE SCALE GENOMIC DNA]</scope>
</reference>